<accession>A0A8X7NC66</accession>
<feature type="compositionally biased region" description="Basic and acidic residues" evidence="1">
    <location>
        <begin position="246"/>
        <end position="256"/>
    </location>
</feature>
<reference evidence="2" key="2">
    <citation type="journal article" date="2019" name="IMA Fungus">
        <title>Genome sequencing and comparison of five Tilletia species to identify candidate genes for the detection of regulated species infecting wheat.</title>
        <authorList>
            <person name="Nguyen H.D.T."/>
            <person name="Sultana T."/>
            <person name="Kesanakurti P."/>
            <person name="Hambleton S."/>
        </authorList>
    </citation>
    <scope>NUCLEOTIDE SEQUENCE</scope>
    <source>
        <strain evidence="2">DAOMC 236422</strain>
    </source>
</reference>
<dbReference type="PANTHER" id="PTHR31642">
    <property type="entry name" value="TRICHOTHECENE 3-O-ACETYLTRANSFERASE"/>
    <property type="match status" value="1"/>
</dbReference>
<organism evidence="2 3">
    <name type="scientific">Tilletia walkeri</name>
    <dbReference type="NCBI Taxonomy" id="117179"/>
    <lineage>
        <taxon>Eukaryota</taxon>
        <taxon>Fungi</taxon>
        <taxon>Dikarya</taxon>
        <taxon>Basidiomycota</taxon>
        <taxon>Ustilaginomycotina</taxon>
        <taxon>Exobasidiomycetes</taxon>
        <taxon>Tilletiales</taxon>
        <taxon>Tilletiaceae</taxon>
        <taxon>Tilletia</taxon>
    </lineage>
</organism>
<feature type="region of interest" description="Disordered" evidence="1">
    <location>
        <begin position="239"/>
        <end position="259"/>
    </location>
</feature>
<evidence type="ECO:0000313" key="2">
    <source>
        <dbReference type="EMBL" id="KAE8271072.1"/>
    </source>
</evidence>
<reference evidence="2" key="1">
    <citation type="submission" date="2016-04" db="EMBL/GenBank/DDBJ databases">
        <authorList>
            <person name="Nguyen H.D."/>
            <person name="Samba Siva P."/>
            <person name="Cullis J."/>
            <person name="Levesque C.A."/>
            <person name="Hambleton S."/>
        </authorList>
    </citation>
    <scope>NUCLEOTIDE SEQUENCE</scope>
    <source>
        <strain evidence="2">DAOMC 236422</strain>
    </source>
</reference>
<dbReference type="GO" id="GO:0016747">
    <property type="term" value="F:acyltransferase activity, transferring groups other than amino-acyl groups"/>
    <property type="evidence" value="ECO:0007669"/>
    <property type="project" value="TreeGrafter"/>
</dbReference>
<dbReference type="Pfam" id="PF02458">
    <property type="entry name" value="Transferase"/>
    <property type="match status" value="1"/>
</dbReference>
<gene>
    <name evidence="2" type="ORF">A4X09_0g1268</name>
</gene>
<sequence>MTASVFQGWDRVPPSVFDVSGKERETIVLYGFVLDGRLNADVLKESWKKLCLKWPVLTGRLRKCTAGPSKGTGEELRGAVQWEYRIPPTHELAKVIETDMADSRPQNLRSVLVEEKPEEKVRDSYDFIQGSSLPQDRPTAHFGTRPGDTKARTRSKNMLLFASNAPLSLDHLFKEDRPMVTTKITRFEDATTIGIALPHVLCDAAGASEVMKAWSAIVNGHEDEVQPLPKFGQDCFAPLAPGGQQAKEESTRRAEQGQKGFQVPPGWYAYTLWDTIRFGIGFAWDLFWTRPESKIEGRDIFLPTAYLEKVKKAANEEIVQAQKQKTSRTGEAESKVGAEEWVSTSDIVAAFAIQHMCAPDARGPNDKRLLSFLYPSNLRWLPTPAGCDPLPSPYLHNGAFSISLPEQPIGSLVHTLTLPEVALQIRRALVAQTQPEAIRQGLIWRLANRNKLLTFFRPFNFWLVGTNWRAMKLYDTSFEGALEGGGAAGASSEVSTGTGRTLKVWAHVIMDIPLRNSFGIVADDPAGGVWLGMTLSKDQWRQLEEGKWSGLEALKLNESGPASHP</sequence>
<dbReference type="InterPro" id="IPR050317">
    <property type="entry name" value="Plant_Fungal_Acyltransferase"/>
</dbReference>
<dbReference type="Gene3D" id="3.30.559.10">
    <property type="entry name" value="Chloramphenicol acetyltransferase-like domain"/>
    <property type="match status" value="2"/>
</dbReference>
<keyword evidence="3" id="KW-1185">Reference proteome</keyword>
<dbReference type="AlphaFoldDB" id="A0A8X7NC66"/>
<name>A0A8X7NC66_9BASI</name>
<comment type="caution">
    <text evidence="2">The sequence shown here is derived from an EMBL/GenBank/DDBJ whole genome shotgun (WGS) entry which is preliminary data.</text>
</comment>
<dbReference type="Proteomes" id="UP000078113">
    <property type="component" value="Unassembled WGS sequence"/>
</dbReference>
<dbReference type="PANTHER" id="PTHR31642:SF294">
    <property type="entry name" value="ACETYLTRANSFERASE MATC1"/>
    <property type="match status" value="1"/>
</dbReference>
<evidence type="ECO:0000256" key="1">
    <source>
        <dbReference type="SAM" id="MobiDB-lite"/>
    </source>
</evidence>
<protein>
    <submittedName>
        <fullName evidence="2">Uncharacterized protein</fullName>
    </submittedName>
</protein>
<dbReference type="EMBL" id="LWDG02000028">
    <property type="protein sequence ID" value="KAE8271072.1"/>
    <property type="molecule type" value="Genomic_DNA"/>
</dbReference>
<evidence type="ECO:0000313" key="3">
    <source>
        <dbReference type="Proteomes" id="UP000078113"/>
    </source>
</evidence>
<proteinExistence type="predicted"/>
<dbReference type="InterPro" id="IPR023213">
    <property type="entry name" value="CAT-like_dom_sf"/>
</dbReference>